<protein>
    <recommendedName>
        <fullName evidence="1">DUF7336 domain-containing protein</fullName>
    </recommendedName>
</protein>
<reference evidence="2 3" key="1">
    <citation type="submission" date="2015-07" db="EMBL/GenBank/DDBJ databases">
        <title>Genome analysis of myxobacterium Chondromyces crocatus Cm c5 reveals a high potential for natural compound synthesis and the genetic basis for the loss of fruiting body formation.</title>
        <authorList>
            <person name="Zaburannyi N."/>
            <person name="Bunk B."/>
            <person name="Maier J."/>
            <person name="Overmann J."/>
            <person name="Mueller R."/>
        </authorList>
    </citation>
    <scope>NUCLEOTIDE SEQUENCE [LARGE SCALE GENOMIC DNA]</scope>
    <source>
        <strain evidence="2 3">Cm c5</strain>
    </source>
</reference>
<dbReference type="AlphaFoldDB" id="A0A0K1ES38"/>
<feature type="domain" description="DUF7336" evidence="1">
    <location>
        <begin position="3"/>
        <end position="68"/>
    </location>
</feature>
<dbReference type="OrthoDB" id="1453790at2"/>
<evidence type="ECO:0000313" key="2">
    <source>
        <dbReference type="EMBL" id="AKT43472.1"/>
    </source>
</evidence>
<proteinExistence type="predicted"/>
<accession>A0A0K1ES38</accession>
<dbReference type="Pfam" id="PF24024">
    <property type="entry name" value="DUF7336"/>
    <property type="match status" value="1"/>
</dbReference>
<dbReference type="KEGG" id="ccro:CMC5_077040"/>
<organism evidence="2 3">
    <name type="scientific">Chondromyces crocatus</name>
    <dbReference type="NCBI Taxonomy" id="52"/>
    <lineage>
        <taxon>Bacteria</taxon>
        <taxon>Pseudomonadati</taxon>
        <taxon>Myxococcota</taxon>
        <taxon>Polyangia</taxon>
        <taxon>Polyangiales</taxon>
        <taxon>Polyangiaceae</taxon>
        <taxon>Chondromyces</taxon>
    </lineage>
</organism>
<sequence>MKHVYILTHEYEASEGVDETKMIGVYSSKEKAEMAITRLITQPGFRDYKDCFNISKTTLDEDHWTEGFIRWEEAMSGPPKP</sequence>
<keyword evidence="3" id="KW-1185">Reference proteome</keyword>
<evidence type="ECO:0000313" key="3">
    <source>
        <dbReference type="Proteomes" id="UP000067626"/>
    </source>
</evidence>
<dbReference type="InterPro" id="IPR055760">
    <property type="entry name" value="DUF7336"/>
</dbReference>
<name>A0A0K1ES38_CHOCO</name>
<dbReference type="EMBL" id="CP012159">
    <property type="protein sequence ID" value="AKT43472.1"/>
    <property type="molecule type" value="Genomic_DNA"/>
</dbReference>
<gene>
    <name evidence="2" type="ORF">CMC5_077040</name>
</gene>
<dbReference type="RefSeq" id="WP_050434934.1">
    <property type="nucleotide sequence ID" value="NZ_CP012159.1"/>
</dbReference>
<dbReference type="Proteomes" id="UP000067626">
    <property type="component" value="Chromosome"/>
</dbReference>
<evidence type="ECO:0000259" key="1">
    <source>
        <dbReference type="Pfam" id="PF24024"/>
    </source>
</evidence>